<gene>
    <name evidence="1" type="ORF">CEXT_487761</name>
</gene>
<dbReference type="EMBL" id="BPLR01013213">
    <property type="protein sequence ID" value="GIY59531.1"/>
    <property type="molecule type" value="Genomic_DNA"/>
</dbReference>
<dbReference type="AlphaFoldDB" id="A0AAV4UNR5"/>
<keyword evidence="2" id="KW-1185">Reference proteome</keyword>
<proteinExistence type="predicted"/>
<sequence>MTFRNVPKKSNLDDEDIDACTELTDWKYKKNEDASGKQEASESRTINVPACEVASKNPNKWIFCKKYFAAKKIDTEYKILYGVLNINLKFATDTMLLVRHFNLLEFRPILYGAAGGKDSSPCDIFMDDALNAIWKDVKDGIESKFNTQEIENEPYSHESFLYNCIVLCHWAVCAEKHGVKRASWFIPLVLCRIIEFYTRSGDFTPNSWKSIAGIAADISHASKAAQ</sequence>
<evidence type="ECO:0000313" key="1">
    <source>
        <dbReference type="EMBL" id="GIY59531.1"/>
    </source>
</evidence>
<comment type="caution">
    <text evidence="1">The sequence shown here is derived from an EMBL/GenBank/DDBJ whole genome shotgun (WGS) entry which is preliminary data.</text>
</comment>
<name>A0AAV4UNR5_CAEEX</name>
<protein>
    <submittedName>
        <fullName evidence="1">Uncharacterized protein</fullName>
    </submittedName>
</protein>
<evidence type="ECO:0000313" key="2">
    <source>
        <dbReference type="Proteomes" id="UP001054945"/>
    </source>
</evidence>
<dbReference type="Proteomes" id="UP001054945">
    <property type="component" value="Unassembled WGS sequence"/>
</dbReference>
<accession>A0AAV4UNR5</accession>
<organism evidence="1 2">
    <name type="scientific">Caerostris extrusa</name>
    <name type="common">Bark spider</name>
    <name type="synonym">Caerostris bankana</name>
    <dbReference type="NCBI Taxonomy" id="172846"/>
    <lineage>
        <taxon>Eukaryota</taxon>
        <taxon>Metazoa</taxon>
        <taxon>Ecdysozoa</taxon>
        <taxon>Arthropoda</taxon>
        <taxon>Chelicerata</taxon>
        <taxon>Arachnida</taxon>
        <taxon>Araneae</taxon>
        <taxon>Araneomorphae</taxon>
        <taxon>Entelegynae</taxon>
        <taxon>Araneoidea</taxon>
        <taxon>Araneidae</taxon>
        <taxon>Caerostris</taxon>
    </lineage>
</organism>
<reference evidence="1 2" key="1">
    <citation type="submission" date="2021-06" db="EMBL/GenBank/DDBJ databases">
        <title>Caerostris extrusa draft genome.</title>
        <authorList>
            <person name="Kono N."/>
            <person name="Arakawa K."/>
        </authorList>
    </citation>
    <scope>NUCLEOTIDE SEQUENCE [LARGE SCALE GENOMIC DNA]</scope>
</reference>